<dbReference type="Proteomes" id="UP000198981">
    <property type="component" value="Unassembled WGS sequence"/>
</dbReference>
<evidence type="ECO:0000259" key="1">
    <source>
        <dbReference type="Pfam" id="PF03235"/>
    </source>
</evidence>
<keyword evidence="4" id="KW-1185">Reference proteome</keyword>
<sequence length="629" mass="70171">MEAKTWALGEILKPERRYIIPTFQRSYEWTEEKQWRLLFADLVATADRLLQRRLFAKMTDSQPDEASVSPHFLGAIVCDSLPYPAGGVALRSVIDGQQRLTTLQLLLRGLLDVVQEEDVDGELKGKAKSLSKMISNDEDSGASPEDVYKLWPRRDDRVLWPMVISDHVPAYGKSDHLYLQARCYFAEAARESLSQSVGEERGERVRSLVDAADTLFKLVVIDLEKNDDAQVIFEVLNGRQTALSASDLVKNLIFLRAEFAKAEHLELMYDRYWAGFDDPWWKKKVGTGHAARGRRDVLLSVWLTATTATDASVGNLYGEVRAYLDREKPKTEELLAGLKAFAEAYREVYAERQVEDEVLRRAYDHLIQLGNLTAIPLLTWLRTLPDTFVGSDEHRDAVQAVESFTVRRMMAGSGWGTRNYGQIFVKVMADAKAAPLGGVRDAIVAALHEAGWPTDDELRTAMLGNNFYGQNQKRQRLVLGAMDSRLRADDPKQAPAAVDYSKLQIEHVLPGKWEKHWPLDESLGEVERIKAMDARNLAKNTIGNLTLVTRYFNGSVSNLGWADKQPEFAKQSSILLNLGIAAVPQWGEVSIEERGIALAAIAAKVWPSAEALGHVPSTPESAEGAPGVG</sequence>
<dbReference type="EMBL" id="FMUH01000006">
    <property type="protein sequence ID" value="SCX56457.1"/>
    <property type="molecule type" value="Genomic_DNA"/>
</dbReference>
<dbReference type="Pfam" id="PF07510">
    <property type="entry name" value="GmrSD_C"/>
    <property type="match status" value="1"/>
</dbReference>
<evidence type="ECO:0000259" key="2">
    <source>
        <dbReference type="Pfam" id="PF07510"/>
    </source>
</evidence>
<dbReference type="AlphaFoldDB" id="A0A1G4YSN4"/>
<dbReference type="OrthoDB" id="9798761at2"/>
<feature type="domain" description="GmrSD restriction endonucleases C-terminal" evidence="2">
    <location>
        <begin position="452"/>
        <end position="600"/>
    </location>
</feature>
<dbReference type="InterPro" id="IPR011089">
    <property type="entry name" value="GmrSD_C"/>
</dbReference>
<protein>
    <submittedName>
        <fullName evidence="3">Uncharacterized conserved protein, contains ParB-like and HNH nuclease domains</fullName>
    </submittedName>
</protein>
<gene>
    <name evidence="3" type="ORF">SAMN03159343_3420</name>
</gene>
<dbReference type="InterPro" id="IPR004919">
    <property type="entry name" value="GmrSD_N"/>
</dbReference>
<dbReference type="Pfam" id="PF03235">
    <property type="entry name" value="GmrSD_N"/>
    <property type="match status" value="1"/>
</dbReference>
<dbReference type="PANTHER" id="PTHR35149">
    <property type="entry name" value="SLL5132 PROTEIN"/>
    <property type="match status" value="1"/>
</dbReference>
<dbReference type="RefSeq" id="WP_092806584.1">
    <property type="nucleotide sequence ID" value="NZ_FMUH01000006.1"/>
</dbReference>
<dbReference type="PANTHER" id="PTHR35149:SF1">
    <property type="entry name" value="DUF5655 DOMAIN-CONTAINING PROTEIN"/>
    <property type="match status" value="1"/>
</dbReference>
<accession>A0A1G4YSN4</accession>
<evidence type="ECO:0000313" key="3">
    <source>
        <dbReference type="EMBL" id="SCX56457.1"/>
    </source>
</evidence>
<dbReference type="STRING" id="1960309.SAMN03159343_3420"/>
<proteinExistence type="predicted"/>
<feature type="domain" description="GmrSD restriction endonucleases N-terminal" evidence="1">
    <location>
        <begin position="9"/>
        <end position="254"/>
    </location>
</feature>
<evidence type="ECO:0000313" key="4">
    <source>
        <dbReference type="Proteomes" id="UP000198981"/>
    </source>
</evidence>
<name>A0A1G4YSN4_9ACTN</name>
<organism evidence="3 4">
    <name type="scientific">Klenkia marina</name>
    <dbReference type="NCBI Taxonomy" id="1960309"/>
    <lineage>
        <taxon>Bacteria</taxon>
        <taxon>Bacillati</taxon>
        <taxon>Actinomycetota</taxon>
        <taxon>Actinomycetes</taxon>
        <taxon>Geodermatophilales</taxon>
        <taxon>Geodermatophilaceae</taxon>
        <taxon>Klenkia</taxon>
    </lineage>
</organism>
<reference evidence="4" key="1">
    <citation type="submission" date="2016-10" db="EMBL/GenBank/DDBJ databases">
        <authorList>
            <person name="Varghese N."/>
            <person name="Submissions S."/>
        </authorList>
    </citation>
    <scope>NUCLEOTIDE SEQUENCE [LARGE SCALE GENOMIC DNA]</scope>
    <source>
        <strain evidence="4">DSM 45722</strain>
    </source>
</reference>